<dbReference type="AlphaFoldDB" id="A5BLG0"/>
<evidence type="ECO:0000256" key="3">
    <source>
        <dbReference type="ARBA" id="ARBA00023180"/>
    </source>
</evidence>
<accession>A5BLG0</accession>
<organism evidence="4">
    <name type="scientific">Vitis vinifera</name>
    <name type="common">Grape</name>
    <dbReference type="NCBI Taxonomy" id="29760"/>
    <lineage>
        <taxon>Eukaryota</taxon>
        <taxon>Viridiplantae</taxon>
        <taxon>Streptophyta</taxon>
        <taxon>Embryophyta</taxon>
        <taxon>Tracheophyta</taxon>
        <taxon>Spermatophyta</taxon>
        <taxon>Magnoliopsida</taxon>
        <taxon>eudicotyledons</taxon>
        <taxon>Gunneridae</taxon>
        <taxon>Pentapetalae</taxon>
        <taxon>rosids</taxon>
        <taxon>Vitales</taxon>
        <taxon>Vitaceae</taxon>
        <taxon>Viteae</taxon>
        <taxon>Vitis</taxon>
    </lineage>
</organism>
<keyword evidence="2" id="KW-0808">Transferase</keyword>
<reference evidence="4" key="1">
    <citation type="journal article" date="2007" name="PLoS ONE">
        <title>The first genome sequence of an elite grapevine cultivar (Pinot noir Vitis vinifera L.): coping with a highly heterozygous genome.</title>
        <authorList>
            <person name="Velasco R."/>
            <person name="Zharkikh A."/>
            <person name="Troggio M."/>
            <person name="Cartwright D.A."/>
            <person name="Cestaro A."/>
            <person name="Pruss D."/>
            <person name="Pindo M."/>
            <person name="FitzGerald L.M."/>
            <person name="Vezzulli S."/>
            <person name="Reid J."/>
            <person name="Malacarne G."/>
            <person name="Iliev D."/>
            <person name="Coppola G."/>
            <person name="Wardell B."/>
            <person name="Micheletti D."/>
            <person name="Macalma T."/>
            <person name="Facci M."/>
            <person name="Mitchell J.T."/>
            <person name="Perazzolli M."/>
            <person name="Eldredge G."/>
            <person name="Gatto P."/>
            <person name="Oyzerski R."/>
            <person name="Moretto M."/>
            <person name="Gutin N."/>
            <person name="Stefanini M."/>
            <person name="Chen Y."/>
            <person name="Segala C."/>
            <person name="Davenport C."/>
            <person name="Dematte L."/>
            <person name="Mraz A."/>
            <person name="Battilana J."/>
            <person name="Stormo K."/>
            <person name="Costa F."/>
            <person name="Tao Q."/>
            <person name="Si-Ammour A."/>
            <person name="Harkins T."/>
            <person name="Lackey A."/>
            <person name="Perbost C."/>
            <person name="Taillon B."/>
            <person name="Stella A."/>
            <person name="Solovyev V."/>
            <person name="Fawcett J.A."/>
            <person name="Sterck L."/>
            <person name="Vandepoele K."/>
            <person name="Grando S.M."/>
            <person name="Toppo S."/>
            <person name="Moser C."/>
            <person name="Lanchbury J."/>
            <person name="Bogden R."/>
            <person name="Skolnick M."/>
            <person name="Sgaramella V."/>
            <person name="Bhatnagar S.K."/>
            <person name="Fontana P."/>
            <person name="Gutin A."/>
            <person name="Van de Peer Y."/>
            <person name="Salamini F."/>
            <person name="Viola R."/>
        </authorList>
    </citation>
    <scope>NUCLEOTIDE SEQUENCE</scope>
</reference>
<evidence type="ECO:0000256" key="2">
    <source>
        <dbReference type="ARBA" id="ARBA00022679"/>
    </source>
</evidence>
<protein>
    <submittedName>
        <fullName evidence="4">Uncharacterized protein</fullName>
    </submittedName>
</protein>
<dbReference type="InterPro" id="IPR004159">
    <property type="entry name" value="Put_SAM_MeTrfase"/>
</dbReference>
<dbReference type="GO" id="GO:0032259">
    <property type="term" value="P:methylation"/>
    <property type="evidence" value="ECO:0007669"/>
    <property type="project" value="UniProtKB-KW"/>
</dbReference>
<keyword evidence="3" id="KW-0325">Glycoprotein</keyword>
<gene>
    <name evidence="4" type="ORF">VITISV_036338</name>
</gene>
<name>A5BLG0_VITVI</name>
<evidence type="ECO:0000256" key="1">
    <source>
        <dbReference type="ARBA" id="ARBA00022603"/>
    </source>
</evidence>
<dbReference type="Pfam" id="PF03141">
    <property type="entry name" value="Methyltransf_29"/>
    <property type="match status" value="1"/>
</dbReference>
<proteinExistence type="predicted"/>
<keyword evidence="1" id="KW-0489">Methyltransferase</keyword>
<evidence type="ECO:0000313" key="4">
    <source>
        <dbReference type="EMBL" id="CAN61525.1"/>
    </source>
</evidence>
<dbReference type="GO" id="GO:0008168">
    <property type="term" value="F:methyltransferase activity"/>
    <property type="evidence" value="ECO:0007669"/>
    <property type="project" value="UniProtKB-KW"/>
</dbReference>
<sequence length="302" mass="32269">MASFDWLLRNQLLLFEELSRGDTCGRMLGILLAVSGSRPAAGEGVPFSVAGGAYLQGEVTGKDVPRALGLSLAGLSLHNSTGTSRFSAGSSYISDEQKKLPPHHVNGNNQTPSGYGAAGFVSNATYGATGPQDALVDAGVSGPMGQSPSDASGYKSPGFGYDNYCGEYEPLHKTPMSGGVSTGKLDDEKGVNIIEEDAEFVLPVVIRFFFAAFVTMKLCHENEPPICADLEDANAAWNVPLRACMHKVPVDTLKRGSQWSELWPARAAPRDFTADYDMVPGVVYRQSDVAPVRKQRSRASQF</sequence>
<dbReference type="EMBL" id="AM463592">
    <property type="protein sequence ID" value="CAN61525.1"/>
    <property type="molecule type" value="Genomic_DNA"/>
</dbReference>